<dbReference type="GO" id="GO:0050136">
    <property type="term" value="F:NADH dehydrogenase (quinone) (non-electrogenic) activity"/>
    <property type="evidence" value="ECO:0007669"/>
    <property type="project" value="UniProtKB-EC"/>
</dbReference>
<evidence type="ECO:0000313" key="9">
    <source>
        <dbReference type="EMBL" id="XAO73066.1"/>
    </source>
</evidence>
<dbReference type="SUPFAM" id="SSF51905">
    <property type="entry name" value="FAD/NAD(P)-binding domain"/>
    <property type="match status" value="1"/>
</dbReference>
<dbReference type="PANTHER" id="PTHR43706">
    <property type="entry name" value="NADH DEHYDROGENASE"/>
    <property type="match status" value="1"/>
</dbReference>
<organism evidence="9 10">
    <name type="scientific">Chryseobacterium endophyticum</name>
    <dbReference type="NCBI Taxonomy" id="1854762"/>
    <lineage>
        <taxon>Bacteria</taxon>
        <taxon>Pseudomonadati</taxon>
        <taxon>Bacteroidota</taxon>
        <taxon>Flavobacteriia</taxon>
        <taxon>Flavobacteriales</taxon>
        <taxon>Weeksellaceae</taxon>
        <taxon>Chryseobacterium group</taxon>
        <taxon>Chryseobacterium</taxon>
    </lineage>
</organism>
<reference evidence="9 10" key="1">
    <citation type="submission" date="2024-04" db="EMBL/GenBank/DDBJ databases">
        <title>Genome sequencing and assembly of rice foliar adapted Chryseobacterium endophyticum OsEnb-ALM-A6.</title>
        <authorList>
            <person name="Kumar S."/>
            <person name="Javed M."/>
            <person name="Chouhan V."/>
            <person name="Charishma K."/>
            <person name="Patel A."/>
            <person name="Kumar M."/>
            <person name="Sahu K.P."/>
            <person name="Kumar A."/>
        </authorList>
    </citation>
    <scope>NUCLEOTIDE SEQUENCE [LARGE SCALE GENOMIC DNA]</scope>
    <source>
        <strain evidence="9 10">OsEnb-ALM-A6</strain>
    </source>
</reference>
<sequence>MNDKRFRITLVDKNNYHFFPPLIYQVATSFIEASNISYPFRKMISKYKNVNFHMGSLVNVDHEHHSIETDNGILQYDYLVLALGTETNYFGMENVKKCSLSMKTIDEALYLRNYMLLTLEEAARNKDIKKAQKLQNIVIAGGGPTGWSLQG</sequence>
<dbReference type="InterPro" id="IPR045024">
    <property type="entry name" value="NDH-2"/>
</dbReference>
<evidence type="ECO:0000256" key="1">
    <source>
        <dbReference type="ARBA" id="ARBA00005272"/>
    </source>
</evidence>
<dbReference type="PANTHER" id="PTHR43706:SF47">
    <property type="entry name" value="EXTERNAL NADH-UBIQUINONE OXIDOREDUCTASE 1, MITOCHONDRIAL-RELATED"/>
    <property type="match status" value="1"/>
</dbReference>
<dbReference type="Pfam" id="PF07992">
    <property type="entry name" value="Pyr_redox_2"/>
    <property type="match status" value="1"/>
</dbReference>
<keyword evidence="5" id="KW-0560">Oxidoreductase</keyword>
<keyword evidence="3" id="KW-0285">Flavoprotein</keyword>
<evidence type="ECO:0000313" key="10">
    <source>
        <dbReference type="Proteomes" id="UP001463665"/>
    </source>
</evidence>
<proteinExistence type="inferred from homology"/>
<dbReference type="InterPro" id="IPR036188">
    <property type="entry name" value="FAD/NAD-bd_sf"/>
</dbReference>
<dbReference type="RefSeq" id="WP_345765690.1">
    <property type="nucleotide sequence ID" value="NZ_CP154834.1"/>
</dbReference>
<protein>
    <recommendedName>
        <fullName evidence="2">NADH:ubiquinone reductase (non-electrogenic)</fullName>
        <ecNumber evidence="2">1.6.5.9</ecNumber>
    </recommendedName>
</protein>
<dbReference type="Proteomes" id="UP001463665">
    <property type="component" value="Chromosome"/>
</dbReference>
<evidence type="ECO:0000256" key="5">
    <source>
        <dbReference type="ARBA" id="ARBA00023002"/>
    </source>
</evidence>
<keyword evidence="4" id="KW-0274">FAD</keyword>
<comment type="similarity">
    <text evidence="1">Belongs to the NADH dehydrogenase family.</text>
</comment>
<dbReference type="Gene3D" id="3.50.50.100">
    <property type="match status" value="1"/>
</dbReference>
<evidence type="ECO:0000256" key="7">
    <source>
        <dbReference type="ARBA" id="ARBA00047599"/>
    </source>
</evidence>
<feature type="domain" description="FAD/NAD(P)-binding" evidence="8">
    <location>
        <begin position="4"/>
        <end position="147"/>
    </location>
</feature>
<dbReference type="AlphaFoldDB" id="A0AAU6WKA7"/>
<evidence type="ECO:0000256" key="4">
    <source>
        <dbReference type="ARBA" id="ARBA00022827"/>
    </source>
</evidence>
<dbReference type="EMBL" id="CP154834">
    <property type="protein sequence ID" value="XAO73066.1"/>
    <property type="molecule type" value="Genomic_DNA"/>
</dbReference>
<keyword evidence="6" id="KW-0520">NAD</keyword>
<evidence type="ECO:0000259" key="8">
    <source>
        <dbReference type="Pfam" id="PF07992"/>
    </source>
</evidence>
<evidence type="ECO:0000256" key="2">
    <source>
        <dbReference type="ARBA" id="ARBA00012637"/>
    </source>
</evidence>
<evidence type="ECO:0000256" key="6">
    <source>
        <dbReference type="ARBA" id="ARBA00023027"/>
    </source>
</evidence>
<accession>A0AAU6WKA7</accession>
<comment type="catalytic activity">
    <reaction evidence="7">
        <text>a quinone + NADH + H(+) = a quinol + NAD(+)</text>
        <dbReference type="Rhea" id="RHEA:46160"/>
        <dbReference type="ChEBI" id="CHEBI:15378"/>
        <dbReference type="ChEBI" id="CHEBI:24646"/>
        <dbReference type="ChEBI" id="CHEBI:57540"/>
        <dbReference type="ChEBI" id="CHEBI:57945"/>
        <dbReference type="ChEBI" id="CHEBI:132124"/>
        <dbReference type="EC" id="1.6.5.9"/>
    </reaction>
</comment>
<evidence type="ECO:0000256" key="3">
    <source>
        <dbReference type="ARBA" id="ARBA00022630"/>
    </source>
</evidence>
<gene>
    <name evidence="9" type="ORF">AAFP95_14760</name>
</gene>
<dbReference type="EC" id="1.6.5.9" evidence="2"/>
<name>A0AAU6WKA7_9FLAO</name>
<dbReference type="InterPro" id="IPR023753">
    <property type="entry name" value="FAD/NAD-binding_dom"/>
</dbReference>
<keyword evidence="10" id="KW-1185">Reference proteome</keyword>